<evidence type="ECO:0000313" key="2">
    <source>
        <dbReference type="EMBL" id="AAM22737.1"/>
    </source>
</evidence>
<dbReference type="EMBL" id="AC092388">
    <property type="protein sequence ID" value="AAM22737.1"/>
    <property type="molecule type" value="Genomic_DNA"/>
</dbReference>
<organism evidence="2 3">
    <name type="scientific">Oryza sativa subsp. japonica</name>
    <name type="common">Rice</name>
    <dbReference type="NCBI Taxonomy" id="39947"/>
    <lineage>
        <taxon>Eukaryota</taxon>
        <taxon>Viridiplantae</taxon>
        <taxon>Streptophyta</taxon>
        <taxon>Embryophyta</taxon>
        <taxon>Tracheophyta</taxon>
        <taxon>Spermatophyta</taxon>
        <taxon>Magnoliopsida</taxon>
        <taxon>Liliopsida</taxon>
        <taxon>Poales</taxon>
        <taxon>Poaceae</taxon>
        <taxon>BOP clade</taxon>
        <taxon>Oryzoideae</taxon>
        <taxon>Oryzeae</taxon>
        <taxon>Oryzinae</taxon>
        <taxon>Oryza</taxon>
        <taxon>Oryza sativa</taxon>
    </lineage>
</organism>
<keyword evidence="1" id="KW-0812">Transmembrane</keyword>
<dbReference type="Proteomes" id="UP000000763">
    <property type="component" value="Chromosome 10"/>
</dbReference>
<sequence length="154" mass="16701">MGPWDSDGDAWRAPLHTALSGILACFPAVSKLILKCDRHPESIADPLGSALRRLKLCSLCLVAALGTSLHKLSASSCIFGAKGIEGVLRACLHLEEQCRQLARLVELEEKRKGRVVRLIVCTRHESTNVSMGRLTLLPALLFSSLSLYPAVGTR</sequence>
<reference evidence="3" key="2">
    <citation type="journal article" date="2008" name="Nucleic Acids Res.">
        <title>The rice annotation project database (RAP-DB): 2008 update.</title>
        <authorList>
            <consortium name="The rice annotation project (RAP)"/>
        </authorList>
    </citation>
    <scope>GENOME REANNOTATION</scope>
    <source>
        <strain evidence="3">cv. Nipponbare</strain>
    </source>
</reference>
<feature type="transmembrane region" description="Helical" evidence="1">
    <location>
        <begin position="15"/>
        <end position="34"/>
    </location>
</feature>
<accession>Q8L677</accession>
<protein>
    <submittedName>
        <fullName evidence="2">Uncharacterized protein</fullName>
    </submittedName>
</protein>
<keyword evidence="1" id="KW-1133">Transmembrane helix</keyword>
<reference evidence="3" key="1">
    <citation type="journal article" date="2005" name="Nature">
        <title>The map-based sequence of the rice genome.</title>
        <authorList>
            <consortium name="International rice genome sequencing project (IRGSP)"/>
            <person name="Matsumoto T."/>
            <person name="Wu J."/>
            <person name="Kanamori H."/>
            <person name="Katayose Y."/>
            <person name="Fujisawa M."/>
            <person name="Namiki N."/>
            <person name="Mizuno H."/>
            <person name="Yamamoto K."/>
            <person name="Antonio B.A."/>
            <person name="Baba T."/>
            <person name="Sakata K."/>
            <person name="Nagamura Y."/>
            <person name="Aoki H."/>
            <person name="Arikawa K."/>
            <person name="Arita K."/>
            <person name="Bito T."/>
            <person name="Chiden Y."/>
            <person name="Fujitsuka N."/>
            <person name="Fukunaka R."/>
            <person name="Hamada M."/>
            <person name="Harada C."/>
            <person name="Hayashi A."/>
            <person name="Hijishita S."/>
            <person name="Honda M."/>
            <person name="Hosokawa S."/>
            <person name="Ichikawa Y."/>
            <person name="Idonuma A."/>
            <person name="Iijima M."/>
            <person name="Ikeda M."/>
            <person name="Ikeno M."/>
            <person name="Ito K."/>
            <person name="Ito S."/>
            <person name="Ito T."/>
            <person name="Ito Y."/>
            <person name="Ito Y."/>
            <person name="Iwabuchi A."/>
            <person name="Kamiya K."/>
            <person name="Karasawa W."/>
            <person name="Kurita K."/>
            <person name="Katagiri S."/>
            <person name="Kikuta A."/>
            <person name="Kobayashi H."/>
            <person name="Kobayashi N."/>
            <person name="Machita K."/>
            <person name="Maehara T."/>
            <person name="Masukawa M."/>
            <person name="Mizubayashi T."/>
            <person name="Mukai Y."/>
            <person name="Nagasaki H."/>
            <person name="Nagata Y."/>
            <person name="Naito S."/>
            <person name="Nakashima M."/>
            <person name="Nakama Y."/>
            <person name="Nakamichi Y."/>
            <person name="Nakamura M."/>
            <person name="Meguro A."/>
            <person name="Negishi M."/>
            <person name="Ohta I."/>
            <person name="Ohta T."/>
            <person name="Okamoto M."/>
            <person name="Ono N."/>
            <person name="Saji S."/>
            <person name="Sakaguchi M."/>
            <person name="Sakai K."/>
            <person name="Shibata M."/>
            <person name="Shimokawa T."/>
            <person name="Song J."/>
            <person name="Takazaki Y."/>
            <person name="Terasawa K."/>
            <person name="Tsugane M."/>
            <person name="Tsuji K."/>
            <person name="Ueda S."/>
            <person name="Waki K."/>
            <person name="Yamagata H."/>
            <person name="Yamamoto M."/>
            <person name="Yamamoto S."/>
            <person name="Yamane H."/>
            <person name="Yoshiki S."/>
            <person name="Yoshihara R."/>
            <person name="Yukawa K."/>
            <person name="Zhong H."/>
            <person name="Yano M."/>
            <person name="Yuan Q."/>
            <person name="Ouyang S."/>
            <person name="Liu J."/>
            <person name="Jones K.M."/>
            <person name="Gansberger K."/>
            <person name="Moffat K."/>
            <person name="Hill J."/>
            <person name="Bera J."/>
            <person name="Fadrosh D."/>
            <person name="Jin S."/>
            <person name="Johri S."/>
            <person name="Kim M."/>
            <person name="Overton L."/>
            <person name="Reardon M."/>
            <person name="Tsitrin T."/>
            <person name="Vuong H."/>
            <person name="Weaver B."/>
            <person name="Ciecko A."/>
            <person name="Tallon L."/>
            <person name="Jackson J."/>
            <person name="Pai G."/>
            <person name="Aken S.V."/>
            <person name="Utterback T."/>
            <person name="Reidmuller S."/>
            <person name="Feldblyum T."/>
            <person name="Hsiao J."/>
            <person name="Zismann V."/>
            <person name="Iobst S."/>
            <person name="de Vazeille A.R."/>
            <person name="Buell C.R."/>
            <person name="Ying K."/>
            <person name="Li Y."/>
            <person name="Lu T."/>
            <person name="Huang Y."/>
            <person name="Zhao Q."/>
            <person name="Feng Q."/>
            <person name="Zhang L."/>
            <person name="Zhu J."/>
            <person name="Weng Q."/>
            <person name="Mu J."/>
            <person name="Lu Y."/>
            <person name="Fan D."/>
            <person name="Liu Y."/>
            <person name="Guan J."/>
            <person name="Zhang Y."/>
            <person name="Yu S."/>
            <person name="Liu X."/>
            <person name="Zhang Y."/>
            <person name="Hong G."/>
            <person name="Han B."/>
            <person name="Choisne N."/>
            <person name="Demange N."/>
            <person name="Orjeda G."/>
            <person name="Samain S."/>
            <person name="Cattolico L."/>
            <person name="Pelletier E."/>
            <person name="Couloux A."/>
            <person name="Segurens B."/>
            <person name="Wincker P."/>
            <person name="D'Hont A."/>
            <person name="Scarpelli C."/>
            <person name="Weissenbach J."/>
            <person name="Salanoubat M."/>
            <person name="Quetier F."/>
            <person name="Yu Y."/>
            <person name="Kim H.R."/>
            <person name="Rambo T."/>
            <person name="Currie J."/>
            <person name="Collura K."/>
            <person name="Luo M."/>
            <person name="Yang T."/>
            <person name="Ammiraju J.S.S."/>
            <person name="Engler F."/>
            <person name="Soderlund C."/>
            <person name="Wing R.A."/>
            <person name="Palmer L.E."/>
            <person name="de la Bastide M."/>
            <person name="Spiegel L."/>
            <person name="Nascimento L."/>
            <person name="Zutavern T."/>
            <person name="O'Shaughnessy A."/>
            <person name="Dike S."/>
            <person name="Dedhia N."/>
            <person name="Preston R."/>
            <person name="Balija V."/>
            <person name="McCombie W.R."/>
            <person name="Chow T."/>
            <person name="Chen H."/>
            <person name="Chung M."/>
            <person name="Chen C."/>
            <person name="Shaw J."/>
            <person name="Wu H."/>
            <person name="Hsiao K."/>
            <person name="Chao Y."/>
            <person name="Chu M."/>
            <person name="Cheng C."/>
            <person name="Hour A."/>
            <person name="Lee P."/>
            <person name="Lin S."/>
            <person name="Lin Y."/>
            <person name="Liou J."/>
            <person name="Liu S."/>
            <person name="Hsing Y."/>
            <person name="Raghuvanshi S."/>
            <person name="Mohanty A."/>
            <person name="Bharti A.K."/>
            <person name="Gaur A."/>
            <person name="Gupta V."/>
            <person name="Kumar D."/>
            <person name="Ravi V."/>
            <person name="Vij S."/>
            <person name="Kapur A."/>
            <person name="Khurana P."/>
            <person name="Khurana P."/>
            <person name="Khurana J.P."/>
            <person name="Tyagi A.K."/>
            <person name="Gaikwad K."/>
            <person name="Singh A."/>
            <person name="Dalal V."/>
            <person name="Srivastava S."/>
            <person name="Dixit A."/>
            <person name="Pal A.K."/>
            <person name="Ghazi I.A."/>
            <person name="Yadav M."/>
            <person name="Pandit A."/>
            <person name="Bhargava A."/>
            <person name="Sureshbabu K."/>
            <person name="Batra K."/>
            <person name="Sharma T.R."/>
            <person name="Mohapatra T."/>
            <person name="Singh N.K."/>
            <person name="Messing J."/>
            <person name="Nelson A.B."/>
            <person name="Fuks G."/>
            <person name="Kavchok S."/>
            <person name="Keizer G."/>
            <person name="Linton E."/>
            <person name="Llaca V."/>
            <person name="Song R."/>
            <person name="Tanyolac B."/>
            <person name="Young S."/>
            <person name="Ho-Il K."/>
            <person name="Hahn J.H."/>
            <person name="Sangsakoo G."/>
            <person name="Vanavichit A."/>
            <person name="de Mattos Luiz.A.T."/>
            <person name="Zimmer P.D."/>
            <person name="Malone G."/>
            <person name="Dellagostin O."/>
            <person name="de Oliveira A.C."/>
            <person name="Bevan M."/>
            <person name="Bancroft I."/>
            <person name="Minx P."/>
            <person name="Cordum H."/>
            <person name="Wilson R."/>
            <person name="Cheng Z."/>
            <person name="Jin W."/>
            <person name="Jiang J."/>
            <person name="Leong S.A."/>
            <person name="Iwama H."/>
            <person name="Gojobori T."/>
            <person name="Itoh T."/>
            <person name="Niimura Y."/>
            <person name="Fujii Y."/>
            <person name="Habara T."/>
            <person name="Sakai H."/>
            <person name="Sato Y."/>
            <person name="Wilson G."/>
            <person name="Kumar K."/>
            <person name="McCouch S."/>
            <person name="Juretic N."/>
            <person name="Hoen D."/>
            <person name="Wright S."/>
            <person name="Bruskiewich R."/>
            <person name="Bureau T."/>
            <person name="Miyao A."/>
            <person name="Hirochika H."/>
            <person name="Nishikawa T."/>
            <person name="Kadowaki K."/>
            <person name="Sugiura M."/>
            <person name="Burr B."/>
            <person name="Sasaki T."/>
        </authorList>
    </citation>
    <scope>NUCLEOTIDE SEQUENCE [LARGE SCALE GENOMIC DNA]</scope>
    <source>
        <strain evidence="3">cv. Nipponbare</strain>
    </source>
</reference>
<keyword evidence="1" id="KW-0472">Membrane</keyword>
<dbReference type="AlphaFoldDB" id="Q8L677"/>
<evidence type="ECO:0000313" key="3">
    <source>
        <dbReference type="Proteomes" id="UP000000763"/>
    </source>
</evidence>
<evidence type="ECO:0000256" key="1">
    <source>
        <dbReference type="SAM" id="Phobius"/>
    </source>
</evidence>
<proteinExistence type="predicted"/>
<gene>
    <name evidence="2" type="primary">OSJNBa0011L09.22</name>
</gene>
<name>Q8L677_ORYSJ</name>